<gene>
    <name evidence="3" type="ORF">PAHAL_9G033200</name>
</gene>
<name>A0A2T8I008_9POAL</name>
<evidence type="ECO:0000313" key="3">
    <source>
        <dbReference type="EMBL" id="PVH30998.1"/>
    </source>
</evidence>
<dbReference type="CDD" id="cd09917">
    <property type="entry name" value="F-box_SF"/>
    <property type="match status" value="1"/>
</dbReference>
<dbReference type="InterPro" id="IPR001810">
    <property type="entry name" value="F-box_dom"/>
</dbReference>
<dbReference type="Pfam" id="PF24523">
    <property type="entry name" value="DUF7595"/>
    <property type="match status" value="1"/>
</dbReference>
<dbReference type="PANTHER" id="PTHR35828">
    <property type="entry name" value="OS08G0203800 PROTEIN-RELATED"/>
    <property type="match status" value="1"/>
</dbReference>
<accession>A0A2T8I008</accession>
<dbReference type="AlphaFoldDB" id="A0A2T8I008"/>
<dbReference type="EMBL" id="CM008054">
    <property type="protein sequence ID" value="PVH30998.1"/>
    <property type="molecule type" value="Genomic_DNA"/>
</dbReference>
<protein>
    <recommendedName>
        <fullName evidence="4">F-box domain-containing protein</fullName>
    </recommendedName>
</protein>
<sequence>MLHLPSDIIYKILTQISDPASLVRAASSCKLWHAAPRPWFCPVPPPRLLLPGQYPGLALSTGQKEGRNAVRPLSLGTFIEGFVASLNFYEPIVSQDSFLVLCHRSRDVAKPDVVRVCNPLTGEVFHIPDLIYRPRTDNYALLVTDDVSLDGQISRSFRLVAIWTTGNRIFYSYYCSKTRSRWKPSTSPEIMPGLFCSVFLSFCWACSMVTHVITLHVDGEELSHLELPSEAKGKKLLADSADGSILLLIVKDLQMSLWKHKSESSSDWVFSQMIDMAAYLPINNTVLQSRAKVTLEIFQGKSGAVVLWVEKEVRKPDNERVTTKYRLCPYEIDWVSCLVVTKLIADGSASLDVGRKKLQGRWRTLMTKV</sequence>
<dbReference type="InterPro" id="IPR056016">
    <property type="entry name" value="DUF7595"/>
</dbReference>
<organism evidence="3">
    <name type="scientific">Panicum hallii</name>
    <dbReference type="NCBI Taxonomy" id="206008"/>
    <lineage>
        <taxon>Eukaryota</taxon>
        <taxon>Viridiplantae</taxon>
        <taxon>Streptophyta</taxon>
        <taxon>Embryophyta</taxon>
        <taxon>Tracheophyta</taxon>
        <taxon>Spermatophyta</taxon>
        <taxon>Magnoliopsida</taxon>
        <taxon>Liliopsida</taxon>
        <taxon>Poales</taxon>
        <taxon>Poaceae</taxon>
        <taxon>PACMAD clade</taxon>
        <taxon>Panicoideae</taxon>
        <taxon>Panicodae</taxon>
        <taxon>Paniceae</taxon>
        <taxon>Panicinae</taxon>
        <taxon>Panicum</taxon>
        <taxon>Panicum sect. Panicum</taxon>
    </lineage>
</organism>
<dbReference type="PANTHER" id="PTHR35828:SF15">
    <property type="entry name" value="F-BOX DOMAIN-CONTAINING PROTEIN"/>
    <property type="match status" value="1"/>
</dbReference>
<evidence type="ECO:0008006" key="4">
    <source>
        <dbReference type="Google" id="ProtNLM"/>
    </source>
</evidence>
<reference evidence="3" key="1">
    <citation type="submission" date="2018-04" db="EMBL/GenBank/DDBJ databases">
        <title>WGS assembly of Panicum hallii.</title>
        <authorList>
            <person name="Lovell J."/>
            <person name="Jenkins J."/>
            <person name="Lowry D."/>
            <person name="Mamidi S."/>
            <person name="Sreedasyam A."/>
            <person name="Weng X."/>
            <person name="Barry K."/>
            <person name="Bonette J."/>
            <person name="Campitelli B."/>
            <person name="Daum C."/>
            <person name="Gordon S."/>
            <person name="Gould B."/>
            <person name="Lipzen A."/>
            <person name="Macqueen A."/>
            <person name="Palacio-Mejia J."/>
            <person name="Plott C."/>
            <person name="Shakirov E."/>
            <person name="Shu S."/>
            <person name="Yoshinaga Y."/>
            <person name="Zane M."/>
            <person name="Rokhsar D."/>
            <person name="Grimwood J."/>
            <person name="Schmutz J."/>
            <person name="Juenger T."/>
        </authorList>
    </citation>
    <scope>NUCLEOTIDE SEQUENCE [LARGE SCALE GENOMIC DNA]</scope>
    <source>
        <strain evidence="3">FIL2</strain>
    </source>
</reference>
<dbReference type="Pfam" id="PF12937">
    <property type="entry name" value="F-box-like"/>
    <property type="match status" value="1"/>
</dbReference>
<evidence type="ECO:0000259" key="2">
    <source>
        <dbReference type="Pfam" id="PF24523"/>
    </source>
</evidence>
<feature type="domain" description="F-box" evidence="1">
    <location>
        <begin position="2"/>
        <end position="34"/>
    </location>
</feature>
<feature type="domain" description="DUF7595" evidence="2">
    <location>
        <begin position="81"/>
        <end position="310"/>
    </location>
</feature>
<dbReference type="Proteomes" id="UP000243499">
    <property type="component" value="Chromosome 9"/>
</dbReference>
<dbReference type="InterPro" id="IPR036047">
    <property type="entry name" value="F-box-like_dom_sf"/>
</dbReference>
<dbReference type="Gramene" id="PVH30998">
    <property type="protein sequence ID" value="PVH30998"/>
    <property type="gene ID" value="PAHAL_9G033200"/>
</dbReference>
<proteinExistence type="predicted"/>
<dbReference type="SUPFAM" id="SSF81383">
    <property type="entry name" value="F-box domain"/>
    <property type="match status" value="1"/>
</dbReference>
<evidence type="ECO:0000259" key="1">
    <source>
        <dbReference type="Pfam" id="PF12937"/>
    </source>
</evidence>